<organism evidence="3 4">
    <name type="scientific">Myxococcus xanthus</name>
    <dbReference type="NCBI Taxonomy" id="34"/>
    <lineage>
        <taxon>Bacteria</taxon>
        <taxon>Pseudomonadati</taxon>
        <taxon>Myxococcota</taxon>
        <taxon>Myxococcia</taxon>
        <taxon>Myxococcales</taxon>
        <taxon>Cystobacterineae</taxon>
        <taxon>Myxococcaceae</taxon>
        <taxon>Myxococcus</taxon>
    </lineage>
</organism>
<evidence type="ECO:0000256" key="1">
    <source>
        <dbReference type="SAM" id="MobiDB-lite"/>
    </source>
</evidence>
<evidence type="ECO:0000256" key="2">
    <source>
        <dbReference type="SAM" id="SignalP"/>
    </source>
</evidence>
<feature type="compositionally biased region" description="Low complexity" evidence="1">
    <location>
        <begin position="48"/>
        <end position="57"/>
    </location>
</feature>
<feature type="signal peptide" evidence="2">
    <location>
        <begin position="1"/>
        <end position="21"/>
    </location>
</feature>
<dbReference type="RefSeq" id="WP_140787098.1">
    <property type="nucleotide sequence ID" value="NZ_CP017169.1"/>
</dbReference>
<evidence type="ECO:0000313" key="4">
    <source>
        <dbReference type="Proteomes" id="UP000320179"/>
    </source>
</evidence>
<evidence type="ECO:0008006" key="5">
    <source>
        <dbReference type="Google" id="ProtNLM"/>
    </source>
</evidence>
<dbReference type="AlphaFoldDB" id="A0AAE6FVS9"/>
<feature type="region of interest" description="Disordered" evidence="1">
    <location>
        <begin position="24"/>
        <end position="108"/>
    </location>
</feature>
<proteinExistence type="predicted"/>
<dbReference type="Proteomes" id="UP000320179">
    <property type="component" value="Chromosome"/>
</dbReference>
<gene>
    <name evidence="3" type="ORF">BHS09_03150</name>
</gene>
<evidence type="ECO:0000313" key="3">
    <source>
        <dbReference type="EMBL" id="QDE66075.1"/>
    </source>
</evidence>
<keyword evidence="2" id="KW-0732">Signal</keyword>
<accession>A0AAE6FVS9</accession>
<dbReference type="EMBL" id="CP017174">
    <property type="protein sequence ID" value="QDE66075.1"/>
    <property type="molecule type" value="Genomic_DNA"/>
</dbReference>
<reference evidence="3 4" key="1">
    <citation type="journal article" date="2019" name="Science">
        <title>Social genes are selection hotspots in kin groups of a soil microbe.</title>
        <authorList>
            <person name="Wielgoss S."/>
            <person name="Wolfensberger R."/>
            <person name="Sun L."/>
            <person name="Fiegna F."/>
            <person name="Velicer G.J."/>
        </authorList>
    </citation>
    <scope>NUCLEOTIDE SEQUENCE [LARGE SCALE GENOMIC DNA]</scope>
    <source>
        <strain evidence="3 4">MC3.5.9c15</strain>
    </source>
</reference>
<sequence>MTKNGRRFARLWLGMALALGACDGGGPGEGPEDAGVTDAGTDGGSGDSGTPDSGTPDAGPEPTSEQGDGVSHETTTVAGIPVDRYAWTDAQGRPRTVSLKRQSPAGNGGYAVQMTYQVPAGAEWRTVTVDGTAGGEAGFGYFVAHELYRSFDNGTSGTIAGRHGEDDSPLGLGFPVEASRSEISAASTSASHRFTLRYPKWGTRAAMANVTEATASADAAHQKFMVPVTIQWVFQKGTDFPRIDTRMDLSEATAGQLSFDMRGPYGVVEFADAAASATLNNVQWGDSLHHFTTGVAAAGALTTEANWTWNEPIGTTRKYHALLARHPTSGVLYELGLVELKLGQDTGLVYGGYSLNNGTTRAASGRALLSGGFSAGEWPFQSAQYSGLSAATAVTGKKFAWGSSPFYGSALGSVYFNAGASLPINAFPASRDLVYRTCLVLGVSPYTDAAPKSLARRTAESDTPSCATVSPL</sequence>
<name>A0AAE6FVS9_MYXXA</name>
<dbReference type="PROSITE" id="PS51257">
    <property type="entry name" value="PROKAR_LIPOPROTEIN"/>
    <property type="match status" value="1"/>
</dbReference>
<protein>
    <recommendedName>
        <fullName evidence="5">Lipoprotein</fullName>
    </recommendedName>
</protein>
<feature type="chain" id="PRO_5042117629" description="Lipoprotein" evidence="2">
    <location>
        <begin position="22"/>
        <end position="472"/>
    </location>
</feature>